<dbReference type="EMBL" id="WRXN01000003">
    <property type="protein sequence ID" value="MVT08299.1"/>
    <property type="molecule type" value="Genomic_DNA"/>
</dbReference>
<dbReference type="AlphaFoldDB" id="A0A7K1U1R6"/>
<proteinExistence type="predicted"/>
<keyword evidence="3" id="KW-1185">Reference proteome</keyword>
<feature type="transmembrane region" description="Helical" evidence="1">
    <location>
        <begin position="7"/>
        <end position="25"/>
    </location>
</feature>
<sequence length="73" mass="8612">MLRNSKFSIIAVTTYLLVYCVLLQIERTQSVAVLMFVISPVPLIWMVYTILKYGKYNGRELAENEEYGYQDRR</sequence>
<protein>
    <submittedName>
        <fullName evidence="2">Uncharacterized protein</fullName>
    </submittedName>
</protein>
<name>A0A7K1U1R6_9BACT</name>
<feature type="transmembrane region" description="Helical" evidence="1">
    <location>
        <begin position="31"/>
        <end position="51"/>
    </location>
</feature>
<keyword evidence="1" id="KW-1133">Transmembrane helix</keyword>
<dbReference type="Proteomes" id="UP000461730">
    <property type="component" value="Unassembled WGS sequence"/>
</dbReference>
<keyword evidence="1" id="KW-0812">Transmembrane</keyword>
<keyword evidence="1" id="KW-0472">Membrane</keyword>
<organism evidence="2 3">
    <name type="scientific">Chitinophaga tropicalis</name>
    <dbReference type="NCBI Taxonomy" id="2683588"/>
    <lineage>
        <taxon>Bacteria</taxon>
        <taxon>Pseudomonadati</taxon>
        <taxon>Bacteroidota</taxon>
        <taxon>Chitinophagia</taxon>
        <taxon>Chitinophagales</taxon>
        <taxon>Chitinophagaceae</taxon>
        <taxon>Chitinophaga</taxon>
    </lineage>
</organism>
<evidence type="ECO:0000256" key="1">
    <source>
        <dbReference type="SAM" id="Phobius"/>
    </source>
</evidence>
<gene>
    <name evidence="2" type="ORF">GO493_08515</name>
</gene>
<reference evidence="2 3" key="1">
    <citation type="submission" date="2019-12" db="EMBL/GenBank/DDBJ databases">
        <title>Chitinophaga sp. strain ysch24 (GDMCC 1.1355), whole genome shotgun sequence.</title>
        <authorList>
            <person name="Zhang X."/>
        </authorList>
    </citation>
    <scope>NUCLEOTIDE SEQUENCE [LARGE SCALE GENOMIC DNA]</scope>
    <source>
        <strain evidence="3">ysch24</strain>
    </source>
</reference>
<dbReference type="RefSeq" id="WP_157305721.1">
    <property type="nucleotide sequence ID" value="NZ_WRXN01000003.1"/>
</dbReference>
<evidence type="ECO:0000313" key="3">
    <source>
        <dbReference type="Proteomes" id="UP000461730"/>
    </source>
</evidence>
<evidence type="ECO:0000313" key="2">
    <source>
        <dbReference type="EMBL" id="MVT08299.1"/>
    </source>
</evidence>
<comment type="caution">
    <text evidence="2">The sequence shown here is derived from an EMBL/GenBank/DDBJ whole genome shotgun (WGS) entry which is preliminary data.</text>
</comment>
<accession>A0A7K1U1R6</accession>